<evidence type="ECO:0000256" key="4">
    <source>
        <dbReference type="ARBA" id="ARBA00023136"/>
    </source>
</evidence>
<feature type="coiled-coil region" evidence="5">
    <location>
        <begin position="647"/>
        <end position="688"/>
    </location>
</feature>
<dbReference type="InterPro" id="IPR045863">
    <property type="entry name" value="CorA_TM1_TM2"/>
</dbReference>
<evidence type="ECO:0000313" key="8">
    <source>
        <dbReference type="EMBL" id="GAB1316850.1"/>
    </source>
</evidence>
<evidence type="ECO:0000256" key="7">
    <source>
        <dbReference type="SAM" id="Phobius"/>
    </source>
</evidence>
<keyword evidence="2 7" id="KW-0812">Transmembrane</keyword>
<comment type="caution">
    <text evidence="8">The sequence shown here is derived from an EMBL/GenBank/DDBJ whole genome shotgun (WGS) entry which is preliminary data.</text>
</comment>
<comment type="subcellular location">
    <subcellularLocation>
        <location evidence="1">Membrane</location>
        <topology evidence="1">Multi-pass membrane protein</topology>
    </subcellularLocation>
</comment>
<gene>
    <name evidence="8" type="ORF">MFIFM68171_07060</name>
</gene>
<evidence type="ECO:0000256" key="3">
    <source>
        <dbReference type="ARBA" id="ARBA00022989"/>
    </source>
</evidence>
<protein>
    <submittedName>
        <fullName evidence="8">Ankyrin repeat protein</fullName>
    </submittedName>
</protein>
<dbReference type="PANTHER" id="PTHR47685">
    <property type="entry name" value="MAGNESIUM TRANSPORT PROTEIN CORA"/>
    <property type="match status" value="1"/>
</dbReference>
<evidence type="ECO:0000313" key="9">
    <source>
        <dbReference type="Proteomes" id="UP001628179"/>
    </source>
</evidence>
<feature type="region of interest" description="Disordered" evidence="6">
    <location>
        <begin position="90"/>
        <end position="116"/>
    </location>
</feature>
<dbReference type="GeneID" id="98177803"/>
<dbReference type="InterPro" id="IPR050829">
    <property type="entry name" value="CorA_MIT"/>
</dbReference>
<proteinExistence type="predicted"/>
<evidence type="ECO:0000256" key="6">
    <source>
        <dbReference type="SAM" id="MobiDB-lite"/>
    </source>
</evidence>
<keyword evidence="3 7" id="KW-1133">Transmembrane helix</keyword>
<evidence type="ECO:0000256" key="5">
    <source>
        <dbReference type="SAM" id="Coils"/>
    </source>
</evidence>
<keyword evidence="9" id="KW-1185">Reference proteome</keyword>
<accession>A0ABQ0GGF7</accession>
<feature type="transmembrane region" description="Helical" evidence="7">
    <location>
        <begin position="718"/>
        <end position="738"/>
    </location>
</feature>
<evidence type="ECO:0000256" key="2">
    <source>
        <dbReference type="ARBA" id="ARBA00022692"/>
    </source>
</evidence>
<dbReference type="Gene3D" id="1.20.58.340">
    <property type="entry name" value="Magnesium transport protein CorA, transmembrane region"/>
    <property type="match status" value="1"/>
</dbReference>
<feature type="transmembrane region" description="Helical" evidence="7">
    <location>
        <begin position="791"/>
        <end position="812"/>
    </location>
</feature>
<feature type="region of interest" description="Disordered" evidence="6">
    <location>
        <begin position="1"/>
        <end position="26"/>
    </location>
</feature>
<organism evidence="8 9">
    <name type="scientific">Madurella fahalii</name>
    <dbReference type="NCBI Taxonomy" id="1157608"/>
    <lineage>
        <taxon>Eukaryota</taxon>
        <taxon>Fungi</taxon>
        <taxon>Dikarya</taxon>
        <taxon>Ascomycota</taxon>
        <taxon>Pezizomycotina</taxon>
        <taxon>Sordariomycetes</taxon>
        <taxon>Sordariomycetidae</taxon>
        <taxon>Sordariales</taxon>
        <taxon>Sordariales incertae sedis</taxon>
        <taxon>Madurella</taxon>
    </lineage>
</organism>
<dbReference type="Proteomes" id="UP001628179">
    <property type="component" value="Unassembled WGS sequence"/>
</dbReference>
<dbReference type="Pfam" id="PF01544">
    <property type="entry name" value="CorA"/>
    <property type="match status" value="1"/>
</dbReference>
<dbReference type="SUPFAM" id="SSF144083">
    <property type="entry name" value="Magnesium transport protein CorA, transmembrane region"/>
    <property type="match status" value="1"/>
</dbReference>
<dbReference type="RefSeq" id="XP_070918581.1">
    <property type="nucleotide sequence ID" value="XM_071062480.1"/>
</dbReference>
<keyword evidence="5" id="KW-0175">Coiled coil</keyword>
<dbReference type="PANTHER" id="PTHR47685:SF1">
    <property type="entry name" value="MAGNESIUM TRANSPORT PROTEIN CORA"/>
    <property type="match status" value="1"/>
</dbReference>
<keyword evidence="4 7" id="KW-0472">Membrane</keyword>
<dbReference type="InterPro" id="IPR002523">
    <property type="entry name" value="MgTranspt_CorA/ZnTranspt_ZntB"/>
</dbReference>
<reference evidence="8 9" key="1">
    <citation type="submission" date="2024-09" db="EMBL/GenBank/DDBJ databases">
        <title>Itraconazole resistance in Madurella fahalii resulting from another homologue of gene encoding cytochrome P450 14-alpha sterol demethylase (CYP51).</title>
        <authorList>
            <person name="Yoshioka I."/>
            <person name="Fahal A.H."/>
            <person name="Kaneko S."/>
            <person name="Yaguchi T."/>
        </authorList>
    </citation>
    <scope>NUCLEOTIDE SEQUENCE [LARGE SCALE GENOMIC DNA]</scope>
    <source>
        <strain evidence="8 9">IFM 68171</strain>
    </source>
</reference>
<dbReference type="EMBL" id="BAAFSV010000004">
    <property type="protein sequence ID" value="GAB1316850.1"/>
    <property type="molecule type" value="Genomic_DNA"/>
</dbReference>
<sequence length="945" mass="106236">MPQHSPSTCLSDKPHDSRVSDPVTHYNGCLPAKKQRRFYESLPLEAQQRIMRVNEKILNLRRRLETTQYDSTAAARLRDFKQAMSQWSIATGRSHSSHTPHSDSWQSPDMPELGGAEDLVNSSIKAPVMVFKDGQPCDVPGLPKSFPDQKVTMADLLSADETRNPIMQPTEDNVIRYFHLPANNMVWVEEVIARYYHEKRPEPDDLFRKSKSQRPETKTEMLLRPEYWQGQQNFDADSEVHARHMRPFCSSISVDPVSSEPNPGNAVLFLPYLHWETDRGRAKCADIAKEVGKQTLSSISEVIDQAKHQLSHSETQDTVGPAWALHQSHLPAPDNVDKRNAVGQVLRTAAALLEAMDLHTEEQIMMKYLHAHPPLHPRRTLDQAYYGALRSTCTRDRDQVVYRGTTPQAHDCIGFGSCPQCNEDIRKTPRIIMVDQLWLWILDSKTVVTSFPRRWGRNKPDPSAIHKSLRMRLKYVRHGEITTAYDLALIIVDEASRVFFDRTKTNQTQPNLVELFNAAIRDLTYKQTAAFDQFLIYTHLASRDYKRQRFVSSDNASNQLLNINPEGELLKEVKDIMDELNIMLRIMEQQQAVMESFVNNCIRQAMAPLAHPKRPGMSQPSGSWDLAPKPPFDAANPYDDGLREMRRQSAKRTLSRADNLLLDLEERISELRALLQNAQSTSAALKDLLTLKQQQAGVIEAREAVKQAQLTLKQGQSIMIFTIVTIVFLPLSFCASLFGMNAIEFNDGLLPLSTELKLMFPISAGIILISFLFAFSQSVLTNSAVALARSVVSFAWNTAVTWVLVKTGLYVVGREMLVKANRLRDREGKITGAMKAEVLRREKNLERMRAAGHVRELAKSRSATRVGINREEDNISGSVLSGGGGVGTPYSASLPGSPSPFLMRGNNGSGRGKGMTVGLTEVDVELGERVSRKPSSQLHLVPGRH</sequence>
<evidence type="ECO:0000256" key="1">
    <source>
        <dbReference type="ARBA" id="ARBA00004141"/>
    </source>
</evidence>
<feature type="compositionally biased region" description="Polar residues" evidence="6">
    <location>
        <begin position="90"/>
        <end position="107"/>
    </location>
</feature>
<feature type="compositionally biased region" description="Polar residues" evidence="6">
    <location>
        <begin position="1"/>
        <end position="10"/>
    </location>
</feature>
<name>A0ABQ0GGF7_9PEZI</name>
<feature type="transmembrane region" description="Helical" evidence="7">
    <location>
        <begin position="758"/>
        <end position="779"/>
    </location>
</feature>